<dbReference type="EMBL" id="AGNL01010990">
    <property type="protein sequence ID" value="EJK68673.1"/>
    <property type="molecule type" value="Genomic_DNA"/>
</dbReference>
<feature type="region of interest" description="Disordered" evidence="1">
    <location>
        <begin position="145"/>
        <end position="175"/>
    </location>
</feature>
<feature type="region of interest" description="Disordered" evidence="1">
    <location>
        <begin position="194"/>
        <end position="368"/>
    </location>
</feature>
<organism evidence="2 3">
    <name type="scientific">Thalassiosira oceanica</name>
    <name type="common">Marine diatom</name>
    <dbReference type="NCBI Taxonomy" id="159749"/>
    <lineage>
        <taxon>Eukaryota</taxon>
        <taxon>Sar</taxon>
        <taxon>Stramenopiles</taxon>
        <taxon>Ochrophyta</taxon>
        <taxon>Bacillariophyta</taxon>
        <taxon>Coscinodiscophyceae</taxon>
        <taxon>Thalassiosirophycidae</taxon>
        <taxon>Thalassiosirales</taxon>
        <taxon>Thalassiosiraceae</taxon>
        <taxon>Thalassiosira</taxon>
    </lineage>
</organism>
<feature type="compositionally biased region" description="Basic residues" evidence="1">
    <location>
        <begin position="300"/>
        <end position="327"/>
    </location>
</feature>
<feature type="compositionally biased region" description="Pro residues" evidence="1">
    <location>
        <begin position="348"/>
        <end position="362"/>
    </location>
</feature>
<feature type="compositionally biased region" description="Polar residues" evidence="1">
    <location>
        <begin position="216"/>
        <end position="227"/>
    </location>
</feature>
<sequence length="463" mass="49420">MVLYNVDSKEEFGDCQTLGEVAGPGARVVEELKAMTIEVQSLDVNSSPLENISSYHEKNPTQMPSLNAPTLMSLEIGLKKKSLHPCTSPFSPSSPRRTSAAVKSSAGRILNQEPARGFVQSGRNGRFAGRFELTRPYMSAYNMGVGSERSKKCRTSGGRDENPAPPPSENFSIGVHDPLGLSCGISRRGIIDPTRPEFRLRPSSGGPAAFHAAIRLSTSRTGHQQSAPDGRSSGCARMRQNSPRGRSPVPSAGSFPGGPAPSRGADGGAVPGTPSPSPDGVAGTPPPGTGAGPARPPPPTRRRLPARSQPRGRGRRRGIPPPRRGHSGRGGGTWPWFLDARGQGRDFAPPPFPRQGAPPSPPASWTARRSPRVITDLHKKYKRLIGLSPVLANAIDPNATPFLGRYAAVSVQTWTAAVSGNTLGSSTRRYMVPKDDNAPTINDLRRPFFRNWRQTGERPPTAS</sequence>
<accession>K0SR00</accession>
<feature type="compositionally biased region" description="Pro residues" evidence="1">
    <location>
        <begin position="284"/>
        <end position="299"/>
    </location>
</feature>
<evidence type="ECO:0000313" key="3">
    <source>
        <dbReference type="Proteomes" id="UP000266841"/>
    </source>
</evidence>
<evidence type="ECO:0000313" key="2">
    <source>
        <dbReference type="EMBL" id="EJK68673.1"/>
    </source>
</evidence>
<gene>
    <name evidence="2" type="ORF">THAOC_10126</name>
</gene>
<proteinExistence type="predicted"/>
<dbReference type="AlphaFoldDB" id="K0SR00"/>
<dbReference type="Proteomes" id="UP000266841">
    <property type="component" value="Unassembled WGS sequence"/>
</dbReference>
<keyword evidence="3" id="KW-1185">Reference proteome</keyword>
<evidence type="ECO:0000256" key="1">
    <source>
        <dbReference type="SAM" id="MobiDB-lite"/>
    </source>
</evidence>
<name>K0SR00_THAOC</name>
<comment type="caution">
    <text evidence="2">The sequence shown here is derived from an EMBL/GenBank/DDBJ whole genome shotgun (WGS) entry which is preliminary data.</text>
</comment>
<protein>
    <submittedName>
        <fullName evidence="2">Uncharacterized protein</fullName>
    </submittedName>
</protein>
<reference evidence="2 3" key="1">
    <citation type="journal article" date="2012" name="Genome Biol.">
        <title>Genome and low-iron response of an oceanic diatom adapted to chronic iron limitation.</title>
        <authorList>
            <person name="Lommer M."/>
            <person name="Specht M."/>
            <person name="Roy A.S."/>
            <person name="Kraemer L."/>
            <person name="Andreson R."/>
            <person name="Gutowska M.A."/>
            <person name="Wolf J."/>
            <person name="Bergner S.V."/>
            <person name="Schilhabel M.B."/>
            <person name="Klostermeier U.C."/>
            <person name="Beiko R.G."/>
            <person name="Rosenstiel P."/>
            <person name="Hippler M."/>
            <person name="Laroche J."/>
        </authorList>
    </citation>
    <scope>NUCLEOTIDE SEQUENCE [LARGE SCALE GENOMIC DNA]</scope>
    <source>
        <strain evidence="2 3">CCMP1005</strain>
    </source>
</reference>